<dbReference type="Pfam" id="PF13519">
    <property type="entry name" value="VWA_2"/>
    <property type="match status" value="1"/>
</dbReference>
<evidence type="ECO:0000313" key="6">
    <source>
        <dbReference type="Proteomes" id="UP000316331"/>
    </source>
</evidence>
<feature type="domain" description="VWFA" evidence="4">
    <location>
        <begin position="36"/>
        <end position="221"/>
    </location>
</feature>
<keyword evidence="2" id="KW-0472">Membrane</keyword>
<dbReference type="EMBL" id="VFPG01000002">
    <property type="protein sequence ID" value="TQM25882.1"/>
    <property type="molecule type" value="Genomic_DNA"/>
</dbReference>
<dbReference type="OrthoDB" id="4318225at2"/>
<keyword evidence="2" id="KW-0812">Transmembrane</keyword>
<dbReference type="Proteomes" id="UP000316331">
    <property type="component" value="Unassembled WGS sequence"/>
</dbReference>
<dbReference type="InterPro" id="IPR036465">
    <property type="entry name" value="vWFA_dom_sf"/>
</dbReference>
<dbReference type="SUPFAM" id="SSF53300">
    <property type="entry name" value="vWA-like"/>
    <property type="match status" value="1"/>
</dbReference>
<sequence>MSRYRTLTAALTAAALTFLPAALPAVAHAEPGQYAPTMLILDASGSMQRPDQGATMMDSAKRAVRTFIESAPAEAKVGLTTYGTGTSNEEADKAAGCRDVQILRQPSTIDKSALTSAVDGIQPRGWTPMGTALRQAADALPSSGPRSIVLVSDGDDTCAPPDPCEVAKELKQKGVDLVVHSIGFAVDDKARAQLTCMAQATGGSYSDAADGAALERILPRVSSAALRNYRATGTPITGTDGYQTAPVAKPGQYLDTIGRHEKRFYAVDVPAGATAYFTGIVSFPRTTGVSLTDDMAVLESRVYGRDGTDCHVTERELETSASDGVALTVSSTFEGAAAAPSGGSSDNCKGGGRYYYELNWDVVPQGAPARLPVEILVGIEPGVTDPGPSTIGEATTFTDPAGAVQPVSGGGSFTVASPLEGSGKYTDTVQSGEYVFYKVRLDWGQGLAYRVRFGETGGAGYTSAANVETTLYSPLGRRVDSDTSAYTGRTATELKLATVPIRYANRNANDSEVQRQSVAGWYYIAVKVGLPSGATAMPPTPVELDLTVAGTPEAGPTYVTGSADILGEQSGPGAEKPVAVSSSSSNTPRALIVGIGVGVVVLIGIGMAIWFVARRRA</sequence>
<protein>
    <submittedName>
        <fullName evidence="5">Ca-activated chloride channel family protein</fullName>
    </submittedName>
</protein>
<dbReference type="PANTHER" id="PTHR37464:SF1">
    <property type="entry name" value="BLL2463 PROTEIN"/>
    <property type="match status" value="1"/>
</dbReference>
<gene>
    <name evidence="5" type="ORF">FB390_6050</name>
</gene>
<feature type="region of interest" description="Disordered" evidence="1">
    <location>
        <begin position="562"/>
        <end position="583"/>
    </location>
</feature>
<dbReference type="RefSeq" id="WP_141812519.1">
    <property type="nucleotide sequence ID" value="NZ_VFPG01000002.1"/>
</dbReference>
<dbReference type="PANTHER" id="PTHR37464">
    <property type="entry name" value="BLL2463 PROTEIN"/>
    <property type="match status" value="1"/>
</dbReference>
<name>A0A543EWD9_9NOCA</name>
<dbReference type="AlphaFoldDB" id="A0A543EWD9"/>
<reference evidence="5 6" key="1">
    <citation type="submission" date="2019-06" db="EMBL/GenBank/DDBJ databases">
        <title>Sequencing the genomes of 1000 actinobacteria strains.</title>
        <authorList>
            <person name="Klenk H.-P."/>
        </authorList>
    </citation>
    <scope>NUCLEOTIDE SEQUENCE [LARGE SCALE GENOMIC DNA]</scope>
    <source>
        <strain evidence="5 6">DSM 103495</strain>
    </source>
</reference>
<evidence type="ECO:0000256" key="1">
    <source>
        <dbReference type="SAM" id="MobiDB-lite"/>
    </source>
</evidence>
<feature type="chain" id="PRO_5022226450" evidence="3">
    <location>
        <begin position="30"/>
        <end position="617"/>
    </location>
</feature>
<evidence type="ECO:0000313" key="5">
    <source>
        <dbReference type="EMBL" id="TQM25882.1"/>
    </source>
</evidence>
<feature type="transmembrane region" description="Helical" evidence="2">
    <location>
        <begin position="590"/>
        <end position="613"/>
    </location>
</feature>
<evidence type="ECO:0000256" key="2">
    <source>
        <dbReference type="SAM" id="Phobius"/>
    </source>
</evidence>
<keyword evidence="3" id="KW-0732">Signal</keyword>
<evidence type="ECO:0000259" key="4">
    <source>
        <dbReference type="PROSITE" id="PS50234"/>
    </source>
</evidence>
<organism evidence="5 6">
    <name type="scientific">Nocardia bhagyanarayanae</name>
    <dbReference type="NCBI Taxonomy" id="1215925"/>
    <lineage>
        <taxon>Bacteria</taxon>
        <taxon>Bacillati</taxon>
        <taxon>Actinomycetota</taxon>
        <taxon>Actinomycetes</taxon>
        <taxon>Mycobacteriales</taxon>
        <taxon>Nocardiaceae</taxon>
        <taxon>Nocardia</taxon>
    </lineage>
</organism>
<feature type="signal peptide" evidence="3">
    <location>
        <begin position="1"/>
        <end position="29"/>
    </location>
</feature>
<keyword evidence="2" id="KW-1133">Transmembrane helix</keyword>
<proteinExistence type="predicted"/>
<evidence type="ECO:0000256" key="3">
    <source>
        <dbReference type="SAM" id="SignalP"/>
    </source>
</evidence>
<dbReference type="SMART" id="SM00327">
    <property type="entry name" value="VWA"/>
    <property type="match status" value="1"/>
</dbReference>
<dbReference type="Gene3D" id="3.40.50.410">
    <property type="entry name" value="von Willebrand factor, type A domain"/>
    <property type="match status" value="1"/>
</dbReference>
<dbReference type="PROSITE" id="PS50234">
    <property type="entry name" value="VWFA"/>
    <property type="match status" value="1"/>
</dbReference>
<dbReference type="InterPro" id="IPR002035">
    <property type="entry name" value="VWF_A"/>
</dbReference>
<keyword evidence="6" id="KW-1185">Reference proteome</keyword>
<accession>A0A543EWD9</accession>
<comment type="caution">
    <text evidence="5">The sequence shown here is derived from an EMBL/GenBank/DDBJ whole genome shotgun (WGS) entry which is preliminary data.</text>
</comment>